<name>A0AAV2K8B5_KNICA</name>
<sequence length="101" mass="11731">MEYMHWDTHTAVYYVDDRQVHCMAVREPVHCRACLEEQLHAVQLHFCVRCRTEGATELLERDLQEEEAVASTHRSLLPGLYLLCSLEALLVVKELSLVLKH</sequence>
<dbReference type="AlphaFoldDB" id="A0AAV2K8B5"/>
<organism evidence="1 2">
    <name type="scientific">Knipowitschia caucasica</name>
    <name type="common">Caucasian dwarf goby</name>
    <name type="synonym">Pomatoschistus caucasicus</name>
    <dbReference type="NCBI Taxonomy" id="637954"/>
    <lineage>
        <taxon>Eukaryota</taxon>
        <taxon>Metazoa</taxon>
        <taxon>Chordata</taxon>
        <taxon>Craniata</taxon>
        <taxon>Vertebrata</taxon>
        <taxon>Euteleostomi</taxon>
        <taxon>Actinopterygii</taxon>
        <taxon>Neopterygii</taxon>
        <taxon>Teleostei</taxon>
        <taxon>Neoteleostei</taxon>
        <taxon>Acanthomorphata</taxon>
        <taxon>Gobiaria</taxon>
        <taxon>Gobiiformes</taxon>
        <taxon>Gobioidei</taxon>
        <taxon>Gobiidae</taxon>
        <taxon>Gobiinae</taxon>
        <taxon>Knipowitschia</taxon>
    </lineage>
</organism>
<evidence type="ECO:0000313" key="2">
    <source>
        <dbReference type="Proteomes" id="UP001497482"/>
    </source>
</evidence>
<gene>
    <name evidence="1" type="ORF">KC01_LOCUS14279</name>
</gene>
<reference evidence="1 2" key="1">
    <citation type="submission" date="2024-04" db="EMBL/GenBank/DDBJ databases">
        <authorList>
            <person name="Waldvogel A.-M."/>
            <person name="Schoenle A."/>
        </authorList>
    </citation>
    <scope>NUCLEOTIDE SEQUENCE [LARGE SCALE GENOMIC DNA]</scope>
</reference>
<keyword evidence="2" id="KW-1185">Reference proteome</keyword>
<dbReference type="Proteomes" id="UP001497482">
    <property type="component" value="Chromosome 16"/>
</dbReference>
<protein>
    <submittedName>
        <fullName evidence="1">Uncharacterized protein</fullName>
    </submittedName>
</protein>
<accession>A0AAV2K8B5</accession>
<proteinExistence type="predicted"/>
<dbReference type="EMBL" id="OZ035838">
    <property type="protein sequence ID" value="CAL1583857.1"/>
    <property type="molecule type" value="Genomic_DNA"/>
</dbReference>
<evidence type="ECO:0000313" key="1">
    <source>
        <dbReference type="EMBL" id="CAL1583857.1"/>
    </source>
</evidence>